<reference evidence="2" key="1">
    <citation type="submission" date="2022-07" db="EMBL/GenBank/DDBJ databases">
        <authorList>
            <person name="Macas J."/>
            <person name="Novak P."/>
            <person name="Neumann P."/>
        </authorList>
    </citation>
    <scope>NUCLEOTIDE SEQUENCE</scope>
</reference>
<keyword evidence="3" id="KW-1185">Reference proteome</keyword>
<name>A0AAV0GAW4_9ASTE</name>
<sequence length="99" mass="10771">MAKLAPATLFLSLIVLILATGAFSRDTNPALVSPDDLNTTSYGEIGLQAKQCVGSFGPCDKLCDEACCFDLCRSAYRDLHPRPVCEGDPKFCVCYHDCY</sequence>
<proteinExistence type="predicted"/>
<dbReference type="EMBL" id="CAMAPF010001073">
    <property type="protein sequence ID" value="CAH9144982.1"/>
    <property type="molecule type" value="Genomic_DNA"/>
</dbReference>
<feature type="chain" id="PRO_5043818666" evidence="1">
    <location>
        <begin position="25"/>
        <end position="99"/>
    </location>
</feature>
<evidence type="ECO:0000256" key="1">
    <source>
        <dbReference type="SAM" id="SignalP"/>
    </source>
</evidence>
<evidence type="ECO:0000313" key="2">
    <source>
        <dbReference type="EMBL" id="CAH9144982.1"/>
    </source>
</evidence>
<dbReference type="AlphaFoldDB" id="A0AAV0GAW4"/>
<gene>
    <name evidence="2" type="ORF">CEPIT_LOCUS41861</name>
</gene>
<accession>A0AAV0GAW4</accession>
<organism evidence="2 3">
    <name type="scientific">Cuscuta epithymum</name>
    <dbReference type="NCBI Taxonomy" id="186058"/>
    <lineage>
        <taxon>Eukaryota</taxon>
        <taxon>Viridiplantae</taxon>
        <taxon>Streptophyta</taxon>
        <taxon>Embryophyta</taxon>
        <taxon>Tracheophyta</taxon>
        <taxon>Spermatophyta</taxon>
        <taxon>Magnoliopsida</taxon>
        <taxon>eudicotyledons</taxon>
        <taxon>Gunneridae</taxon>
        <taxon>Pentapetalae</taxon>
        <taxon>asterids</taxon>
        <taxon>lamiids</taxon>
        <taxon>Solanales</taxon>
        <taxon>Convolvulaceae</taxon>
        <taxon>Cuscuteae</taxon>
        <taxon>Cuscuta</taxon>
        <taxon>Cuscuta subgen. Cuscuta</taxon>
    </lineage>
</organism>
<comment type="caution">
    <text evidence="2">The sequence shown here is derived from an EMBL/GenBank/DDBJ whole genome shotgun (WGS) entry which is preliminary data.</text>
</comment>
<keyword evidence="1" id="KW-0732">Signal</keyword>
<protein>
    <submittedName>
        <fullName evidence="2">Uncharacterized protein</fullName>
    </submittedName>
</protein>
<dbReference type="Proteomes" id="UP001152523">
    <property type="component" value="Unassembled WGS sequence"/>
</dbReference>
<feature type="signal peptide" evidence="1">
    <location>
        <begin position="1"/>
        <end position="24"/>
    </location>
</feature>
<evidence type="ECO:0000313" key="3">
    <source>
        <dbReference type="Proteomes" id="UP001152523"/>
    </source>
</evidence>